<gene>
    <name evidence="2" type="ORF">PMAYCL1PPCAC_14669</name>
</gene>
<dbReference type="AlphaFoldDB" id="A0AAN4ZS81"/>
<keyword evidence="1" id="KW-1133">Transmembrane helix</keyword>
<sequence length="92" mass="10259">GKFGTHLLIIQHNEAFTQVIAISSTVFVIAVFTLSLVYALLIWKSIRNHSSAIPIQSTTHQLHKQLLIVRLLAMPIFLVALPSILSIFIHFG</sequence>
<dbReference type="EMBL" id="BTRK01000003">
    <property type="protein sequence ID" value="GMR44474.1"/>
    <property type="molecule type" value="Genomic_DNA"/>
</dbReference>
<evidence type="ECO:0000313" key="2">
    <source>
        <dbReference type="EMBL" id="GMR44474.1"/>
    </source>
</evidence>
<evidence type="ECO:0000256" key="1">
    <source>
        <dbReference type="SAM" id="Phobius"/>
    </source>
</evidence>
<feature type="transmembrane region" description="Helical" evidence="1">
    <location>
        <begin position="67"/>
        <end position="91"/>
    </location>
</feature>
<dbReference type="Proteomes" id="UP001328107">
    <property type="component" value="Unassembled WGS sequence"/>
</dbReference>
<organism evidence="2 3">
    <name type="scientific">Pristionchus mayeri</name>
    <dbReference type="NCBI Taxonomy" id="1317129"/>
    <lineage>
        <taxon>Eukaryota</taxon>
        <taxon>Metazoa</taxon>
        <taxon>Ecdysozoa</taxon>
        <taxon>Nematoda</taxon>
        <taxon>Chromadorea</taxon>
        <taxon>Rhabditida</taxon>
        <taxon>Rhabditina</taxon>
        <taxon>Diplogasteromorpha</taxon>
        <taxon>Diplogasteroidea</taxon>
        <taxon>Neodiplogasteridae</taxon>
        <taxon>Pristionchus</taxon>
    </lineage>
</organism>
<feature type="non-terminal residue" evidence="2">
    <location>
        <position position="92"/>
    </location>
</feature>
<keyword evidence="1" id="KW-0812">Transmembrane</keyword>
<feature type="transmembrane region" description="Helical" evidence="1">
    <location>
        <begin position="20"/>
        <end position="46"/>
    </location>
</feature>
<comment type="caution">
    <text evidence="2">The sequence shown here is derived from an EMBL/GenBank/DDBJ whole genome shotgun (WGS) entry which is preliminary data.</text>
</comment>
<evidence type="ECO:0000313" key="3">
    <source>
        <dbReference type="Proteomes" id="UP001328107"/>
    </source>
</evidence>
<keyword evidence="3" id="KW-1185">Reference proteome</keyword>
<name>A0AAN4ZS81_9BILA</name>
<proteinExistence type="predicted"/>
<keyword evidence="1" id="KW-0472">Membrane</keyword>
<protein>
    <submittedName>
        <fullName evidence="2">Uncharacterized protein</fullName>
    </submittedName>
</protein>
<feature type="non-terminal residue" evidence="2">
    <location>
        <position position="1"/>
    </location>
</feature>
<reference evidence="3" key="1">
    <citation type="submission" date="2022-10" db="EMBL/GenBank/DDBJ databases">
        <title>Genome assembly of Pristionchus species.</title>
        <authorList>
            <person name="Yoshida K."/>
            <person name="Sommer R.J."/>
        </authorList>
    </citation>
    <scope>NUCLEOTIDE SEQUENCE [LARGE SCALE GENOMIC DNA]</scope>
    <source>
        <strain evidence="3">RS5460</strain>
    </source>
</reference>
<accession>A0AAN4ZS81</accession>